<accession>A0A158R1L5</accession>
<gene>
    <name evidence="2" type="ORF">NBR_LOCUS13994</name>
</gene>
<dbReference type="EMBL" id="UYSL01021212">
    <property type="protein sequence ID" value="VDL77583.1"/>
    <property type="molecule type" value="Genomic_DNA"/>
</dbReference>
<feature type="compositionally biased region" description="Low complexity" evidence="1">
    <location>
        <begin position="89"/>
        <end position="101"/>
    </location>
</feature>
<dbReference type="AlphaFoldDB" id="A0A158R1L5"/>
<name>A0A158R1L5_NIPBR</name>
<feature type="region of interest" description="Disordered" evidence="1">
    <location>
        <begin position="46"/>
        <end position="112"/>
    </location>
</feature>
<reference evidence="2 3" key="2">
    <citation type="submission" date="2018-11" db="EMBL/GenBank/DDBJ databases">
        <authorList>
            <consortium name="Pathogen Informatics"/>
        </authorList>
    </citation>
    <scope>NUCLEOTIDE SEQUENCE [LARGE SCALE GENOMIC DNA]</scope>
</reference>
<dbReference type="Proteomes" id="UP000271162">
    <property type="component" value="Unassembled WGS sequence"/>
</dbReference>
<keyword evidence="3" id="KW-1185">Reference proteome</keyword>
<reference evidence="4" key="1">
    <citation type="submission" date="2016-04" db="UniProtKB">
        <authorList>
            <consortium name="WormBaseParasite"/>
        </authorList>
    </citation>
    <scope>IDENTIFICATION</scope>
</reference>
<protein>
    <submittedName>
        <fullName evidence="2 4">Uncharacterized protein</fullName>
    </submittedName>
</protein>
<evidence type="ECO:0000313" key="4">
    <source>
        <dbReference type="WBParaSite" id="NBR_0001399301-mRNA-1"/>
    </source>
</evidence>
<proteinExistence type="predicted"/>
<evidence type="ECO:0000256" key="1">
    <source>
        <dbReference type="SAM" id="MobiDB-lite"/>
    </source>
</evidence>
<organism evidence="4">
    <name type="scientific">Nippostrongylus brasiliensis</name>
    <name type="common">Rat hookworm</name>
    <dbReference type="NCBI Taxonomy" id="27835"/>
    <lineage>
        <taxon>Eukaryota</taxon>
        <taxon>Metazoa</taxon>
        <taxon>Ecdysozoa</taxon>
        <taxon>Nematoda</taxon>
        <taxon>Chromadorea</taxon>
        <taxon>Rhabditida</taxon>
        <taxon>Rhabditina</taxon>
        <taxon>Rhabditomorpha</taxon>
        <taxon>Strongyloidea</taxon>
        <taxon>Heligmosomidae</taxon>
        <taxon>Nippostrongylus</taxon>
    </lineage>
</organism>
<dbReference type="WBParaSite" id="NBR_0001399301-mRNA-1">
    <property type="protein sequence ID" value="NBR_0001399301-mRNA-1"/>
    <property type="gene ID" value="NBR_0001399301"/>
</dbReference>
<evidence type="ECO:0000313" key="2">
    <source>
        <dbReference type="EMBL" id="VDL77583.1"/>
    </source>
</evidence>
<feature type="compositionally biased region" description="Low complexity" evidence="1">
    <location>
        <begin position="55"/>
        <end position="69"/>
    </location>
</feature>
<evidence type="ECO:0000313" key="3">
    <source>
        <dbReference type="Proteomes" id="UP000271162"/>
    </source>
</evidence>
<sequence length="299" mass="31082">MLVDVVLLTVKLLALIVSQYVVVFACIVTHNDENEIILRQIPGRSTPSWSRRPPTGTTRVGMTTTGGITPCCPRTVPPRMFDMPRQTEEPSTASEETPTTSDDYKSTTAPIGGVAPQKEMVGVAGPTEGTAAQQAAAGGVAGPTGAGAVQQAAGGAVAGPTGGGVGAGLNKEPEAQLLVLLEQEQHFNRGQEQLVLPEVLQLSKQQQVVLLVLLEEEEGPEAPNTAGCTVLTIVCPPGANNLMLVNLGIPVITVPVVGGIAATLTCATDGAWRTLNLPMFQIGMPITRVWCLVPMAPGR</sequence>